<evidence type="ECO:0000313" key="2">
    <source>
        <dbReference type="EMBL" id="KMZ61119.1"/>
    </source>
</evidence>
<feature type="compositionally biased region" description="Basic and acidic residues" evidence="1">
    <location>
        <begin position="27"/>
        <end position="49"/>
    </location>
</feature>
<dbReference type="Proteomes" id="UP000036987">
    <property type="component" value="Unassembled WGS sequence"/>
</dbReference>
<organism evidence="2 3">
    <name type="scientific">Zostera marina</name>
    <name type="common">Eelgrass</name>
    <dbReference type="NCBI Taxonomy" id="29655"/>
    <lineage>
        <taxon>Eukaryota</taxon>
        <taxon>Viridiplantae</taxon>
        <taxon>Streptophyta</taxon>
        <taxon>Embryophyta</taxon>
        <taxon>Tracheophyta</taxon>
        <taxon>Spermatophyta</taxon>
        <taxon>Magnoliopsida</taxon>
        <taxon>Liliopsida</taxon>
        <taxon>Zosteraceae</taxon>
        <taxon>Zostera</taxon>
    </lineage>
</organism>
<comment type="caution">
    <text evidence="2">The sequence shown here is derived from an EMBL/GenBank/DDBJ whole genome shotgun (WGS) entry which is preliminary data.</text>
</comment>
<sequence length="141" mass="16180">MSQGVDFRPKFGDWNSDVSYSGVFPTEKPDDLKNPSHDDLEKNETENHQDHHKRRLEIKSKSPNNGAMNIATAPPFPGNNSDSSGGEEEVSYTQLFGKLREELNPKPESKSIIPKTKKKSKFSLFKKIKLFVVIKRFFRRK</sequence>
<feature type="region of interest" description="Disordered" evidence="1">
    <location>
        <begin position="1"/>
        <end position="91"/>
    </location>
</feature>
<reference evidence="3" key="1">
    <citation type="journal article" date="2016" name="Nature">
        <title>The genome of the seagrass Zostera marina reveals angiosperm adaptation to the sea.</title>
        <authorList>
            <person name="Olsen J.L."/>
            <person name="Rouze P."/>
            <person name="Verhelst B."/>
            <person name="Lin Y.-C."/>
            <person name="Bayer T."/>
            <person name="Collen J."/>
            <person name="Dattolo E."/>
            <person name="De Paoli E."/>
            <person name="Dittami S."/>
            <person name="Maumus F."/>
            <person name="Michel G."/>
            <person name="Kersting A."/>
            <person name="Lauritano C."/>
            <person name="Lohaus R."/>
            <person name="Toepel M."/>
            <person name="Tonon T."/>
            <person name="Vanneste K."/>
            <person name="Amirebrahimi M."/>
            <person name="Brakel J."/>
            <person name="Bostroem C."/>
            <person name="Chovatia M."/>
            <person name="Grimwood J."/>
            <person name="Jenkins J.W."/>
            <person name="Jueterbock A."/>
            <person name="Mraz A."/>
            <person name="Stam W.T."/>
            <person name="Tice H."/>
            <person name="Bornberg-Bauer E."/>
            <person name="Green P.J."/>
            <person name="Pearson G.A."/>
            <person name="Procaccini G."/>
            <person name="Duarte C.M."/>
            <person name="Schmutz J."/>
            <person name="Reusch T.B.H."/>
            <person name="Van de Peer Y."/>
        </authorList>
    </citation>
    <scope>NUCLEOTIDE SEQUENCE [LARGE SCALE GENOMIC DNA]</scope>
    <source>
        <strain evidence="3">cv. Finnish</strain>
    </source>
</reference>
<dbReference type="AlphaFoldDB" id="A0A0K9NWI7"/>
<evidence type="ECO:0000256" key="1">
    <source>
        <dbReference type="SAM" id="MobiDB-lite"/>
    </source>
</evidence>
<protein>
    <submittedName>
        <fullName evidence="2">Uncharacterized protein</fullName>
    </submittedName>
</protein>
<evidence type="ECO:0000313" key="3">
    <source>
        <dbReference type="Proteomes" id="UP000036987"/>
    </source>
</evidence>
<dbReference type="EMBL" id="LFYR01001529">
    <property type="protein sequence ID" value="KMZ61119.1"/>
    <property type="molecule type" value="Genomic_DNA"/>
</dbReference>
<gene>
    <name evidence="2" type="ORF">ZOSMA_54G00500</name>
</gene>
<name>A0A0K9NWI7_ZOSMR</name>
<proteinExistence type="predicted"/>
<keyword evidence="3" id="KW-1185">Reference proteome</keyword>
<accession>A0A0K9NWI7</accession>